<dbReference type="Proteomes" id="UP000245429">
    <property type="component" value="Chromosome"/>
</dbReference>
<dbReference type="Pfam" id="PF13715">
    <property type="entry name" value="CarbopepD_reg_2"/>
    <property type="match status" value="1"/>
</dbReference>
<evidence type="ECO:0000313" key="1">
    <source>
        <dbReference type="EMBL" id="AWM13237.1"/>
    </source>
</evidence>
<organism evidence="1 2">
    <name type="scientific">Flavobacterium sediminis</name>
    <dbReference type="NCBI Taxonomy" id="2201181"/>
    <lineage>
        <taxon>Bacteria</taxon>
        <taxon>Pseudomonadati</taxon>
        <taxon>Bacteroidota</taxon>
        <taxon>Flavobacteriia</taxon>
        <taxon>Flavobacteriales</taxon>
        <taxon>Flavobacteriaceae</taxon>
        <taxon>Flavobacterium</taxon>
    </lineage>
</organism>
<keyword evidence="2" id="KW-1185">Reference proteome</keyword>
<accession>A0A2U8QSU1</accession>
<gene>
    <name evidence="1" type="ORF">DI487_04725</name>
</gene>
<dbReference type="InterPro" id="IPR008969">
    <property type="entry name" value="CarboxyPept-like_regulatory"/>
</dbReference>
<dbReference type="Gene3D" id="2.60.40.1120">
    <property type="entry name" value="Carboxypeptidase-like, regulatory domain"/>
    <property type="match status" value="1"/>
</dbReference>
<dbReference type="SUPFAM" id="SSF49464">
    <property type="entry name" value="Carboxypeptidase regulatory domain-like"/>
    <property type="match status" value="1"/>
</dbReference>
<dbReference type="EMBL" id="CP029463">
    <property type="protein sequence ID" value="AWM13237.1"/>
    <property type="molecule type" value="Genomic_DNA"/>
</dbReference>
<reference evidence="1 2" key="1">
    <citation type="submission" date="2018-05" db="EMBL/GenBank/DDBJ databases">
        <title>Flavobacterium sp. MEBiC07310.</title>
        <authorList>
            <person name="Baek K."/>
        </authorList>
    </citation>
    <scope>NUCLEOTIDE SEQUENCE [LARGE SCALE GENOMIC DNA]</scope>
    <source>
        <strain evidence="1 2">MEBiC07310</strain>
    </source>
</reference>
<evidence type="ECO:0000313" key="2">
    <source>
        <dbReference type="Proteomes" id="UP000245429"/>
    </source>
</evidence>
<dbReference type="KEGG" id="fse:DI487_04725"/>
<evidence type="ECO:0008006" key="3">
    <source>
        <dbReference type="Google" id="ProtNLM"/>
    </source>
</evidence>
<proteinExistence type="predicted"/>
<dbReference type="RefSeq" id="WP_109568640.1">
    <property type="nucleotide sequence ID" value="NZ_CP029463.1"/>
</dbReference>
<dbReference type="OrthoDB" id="7432683at2"/>
<name>A0A2U8QSU1_9FLAO</name>
<dbReference type="AlphaFoldDB" id="A0A2U8QSU1"/>
<sequence>MKNKFSLNIDNPCSEDFNNFSSTAKGGFCDSCKKEVIDFSKMNSDEIIQYFKKGDVICGRFKPDQLKVYEKNHPKRKYLSFFSGIGLAYLSFFNSGNIQAQEIKSQEDPNQKPIEESKQQQEYITVKGTVVDELGPVAGANVVLEGTAIGTTTDFDGNFEFPEKLKKGDVLLFSYVGLESKKVIMGNENSNLQIELNVNMSSCTLYMMGKVAKKGVYSSKKKK</sequence>
<protein>
    <recommendedName>
        <fullName evidence="3">TonB-dependent receptor</fullName>
    </recommendedName>
</protein>